<comment type="caution">
    <text evidence="1">The sequence shown here is derived from an EMBL/GenBank/DDBJ whole genome shotgun (WGS) entry which is preliminary data.</text>
</comment>
<protein>
    <recommendedName>
        <fullName evidence="3">FCP1 homology domain-containing protein</fullName>
    </recommendedName>
</protein>
<evidence type="ECO:0008006" key="3">
    <source>
        <dbReference type="Google" id="ProtNLM"/>
    </source>
</evidence>
<dbReference type="Proteomes" id="UP001141327">
    <property type="component" value="Unassembled WGS sequence"/>
</dbReference>
<dbReference type="InterPro" id="IPR023214">
    <property type="entry name" value="HAD_sf"/>
</dbReference>
<sequence>MTERNARLIVDKLIEEALLPPSIFRIFSRDWNQPDPEGSKPWDTMRDFDLIFRSFPDCNEQNSIVIDDESRKVRLLLDNLILVPSYEWANVLGTHPQAPCSPLGPAPSIPPRRFAALPFGTLFLSDVLFLNPRPHFPVVPDPDCHTRNPAIRS</sequence>
<dbReference type="EMBL" id="JAPMOS010000002">
    <property type="protein sequence ID" value="KAJ4462793.1"/>
    <property type="molecule type" value="Genomic_DNA"/>
</dbReference>
<proteinExistence type="predicted"/>
<organism evidence="1 2">
    <name type="scientific">Paratrimastix pyriformis</name>
    <dbReference type="NCBI Taxonomy" id="342808"/>
    <lineage>
        <taxon>Eukaryota</taxon>
        <taxon>Metamonada</taxon>
        <taxon>Preaxostyla</taxon>
        <taxon>Paratrimastigidae</taxon>
        <taxon>Paratrimastix</taxon>
    </lineage>
</organism>
<evidence type="ECO:0000313" key="1">
    <source>
        <dbReference type="EMBL" id="KAJ4462793.1"/>
    </source>
</evidence>
<dbReference type="Gene3D" id="3.40.50.1000">
    <property type="entry name" value="HAD superfamily/HAD-like"/>
    <property type="match status" value="1"/>
</dbReference>
<evidence type="ECO:0000313" key="2">
    <source>
        <dbReference type="Proteomes" id="UP001141327"/>
    </source>
</evidence>
<reference evidence="1" key="1">
    <citation type="journal article" date="2022" name="bioRxiv">
        <title>Genomics of Preaxostyla Flagellates Illuminates Evolutionary Transitions and the Path Towards Mitochondrial Loss.</title>
        <authorList>
            <person name="Novak L.V.F."/>
            <person name="Treitli S.C."/>
            <person name="Pyrih J."/>
            <person name="Halakuc P."/>
            <person name="Pipaliya S.V."/>
            <person name="Vacek V."/>
            <person name="Brzon O."/>
            <person name="Soukal P."/>
            <person name="Eme L."/>
            <person name="Dacks J.B."/>
            <person name="Karnkowska A."/>
            <person name="Elias M."/>
            <person name="Hampl V."/>
        </authorList>
    </citation>
    <scope>NUCLEOTIDE SEQUENCE</scope>
    <source>
        <strain evidence="1">RCP-MX</strain>
    </source>
</reference>
<keyword evidence="2" id="KW-1185">Reference proteome</keyword>
<name>A0ABQ8UUK2_9EUKA</name>
<gene>
    <name evidence="1" type="ORF">PAPYR_816</name>
</gene>
<accession>A0ABQ8UUK2</accession>